<protein>
    <submittedName>
        <fullName evidence="1">RNA polymerase subunit sigma-70</fullName>
    </submittedName>
</protein>
<evidence type="ECO:0000313" key="1">
    <source>
        <dbReference type="EMBL" id="RHK64381.1"/>
    </source>
</evidence>
<evidence type="ECO:0000313" key="2">
    <source>
        <dbReference type="Proteomes" id="UP000284152"/>
    </source>
</evidence>
<comment type="caution">
    <text evidence="1">The sequence shown here is derived from an EMBL/GenBank/DDBJ whole genome shotgun (WGS) entry which is preliminary data.</text>
</comment>
<dbReference type="EMBL" id="QRNS01000007">
    <property type="protein sequence ID" value="RHK64381.1"/>
    <property type="molecule type" value="Genomic_DNA"/>
</dbReference>
<accession>A0A415H816</accession>
<organism evidence="1 2">
    <name type="scientific">Dorea formicigenerans</name>
    <dbReference type="NCBI Taxonomy" id="39486"/>
    <lineage>
        <taxon>Bacteria</taxon>
        <taxon>Bacillati</taxon>
        <taxon>Bacillota</taxon>
        <taxon>Clostridia</taxon>
        <taxon>Lachnospirales</taxon>
        <taxon>Lachnospiraceae</taxon>
        <taxon>Dorea</taxon>
    </lineage>
</organism>
<reference evidence="1 2" key="1">
    <citation type="submission" date="2018-08" db="EMBL/GenBank/DDBJ databases">
        <title>A genome reference for cultivated species of the human gut microbiota.</title>
        <authorList>
            <person name="Zou Y."/>
            <person name="Xue W."/>
            <person name="Luo G."/>
        </authorList>
    </citation>
    <scope>NUCLEOTIDE SEQUENCE [LARGE SCALE GENOMIC DNA]</scope>
    <source>
        <strain evidence="1 2">AF42-21</strain>
    </source>
</reference>
<dbReference type="AlphaFoldDB" id="A0A415H816"/>
<sequence length="159" mass="18394">MTDFQAKQIRELRLRGAGYKSIASAVGLSRDTVRNYCKSHGLDGYASALVLNVKEQMESGTACLCCGKELIQPSTGRKRKFCSDKCRREWWSAHPEAIKRKESAYYEATCAYCGKTFRSYGNKNRRYCSHECYVRDRFWRKEEGREPYFGPADRKEVQA</sequence>
<proteinExistence type="predicted"/>
<gene>
    <name evidence="1" type="ORF">DW054_06220</name>
</gene>
<dbReference type="Proteomes" id="UP000284152">
    <property type="component" value="Unassembled WGS sequence"/>
</dbReference>
<dbReference type="Gene3D" id="1.10.10.60">
    <property type="entry name" value="Homeodomain-like"/>
    <property type="match status" value="1"/>
</dbReference>
<name>A0A415H816_9FIRM</name>